<accession>A0ABW2VK44</accession>
<dbReference type="Proteomes" id="UP001596957">
    <property type="component" value="Unassembled WGS sequence"/>
</dbReference>
<organism evidence="2 3">
    <name type="scientific">Streptomyces lutosisoli</name>
    <dbReference type="NCBI Taxonomy" id="2665721"/>
    <lineage>
        <taxon>Bacteria</taxon>
        <taxon>Bacillati</taxon>
        <taxon>Actinomycetota</taxon>
        <taxon>Actinomycetes</taxon>
        <taxon>Kitasatosporales</taxon>
        <taxon>Streptomycetaceae</taxon>
        <taxon>Streptomyces</taxon>
    </lineage>
</organism>
<dbReference type="InterPro" id="IPR023213">
    <property type="entry name" value="CAT-like_dom_sf"/>
</dbReference>
<feature type="domain" description="Condensation" evidence="1">
    <location>
        <begin position="27"/>
        <end position="456"/>
    </location>
</feature>
<sequence length="716" mass="76268">MSEPTPTAGAVPAAPTAGVVPGPALVRLSPAQESMWLEQQLHPSAINGGFLSVLLRGDVTAEQVRAACLIVCDDHPQLRGLVVTHDQPGGSEAGGSGARMAIHPASAVLQFEELPLPAAPGGELEAARRWYRENRVGPWDLTVRSPIAFSLLDHGEQRCTLVVGVHHIAFDGRSKFVFARQFLSALAALRTAAGPPERQSQDLPEHPEIDQELDEVLQHWLAADLLTLPGLVLPRGDGADPGEEVRPTPRFDLPAEHCARLRTLTKEAGASFFTGLVACLAAVLSEYGNSRFVVGIPVDTSVPRTRDQIGLQINVVPCLIEVERDASFRDLLAISSRALGLVHRYRRVPFGWVLRELRRRHGVDVSQGAFDGIGVSYPTVVRDVGEVPGLECDWDFFAPNSTRSFDLILQLRREGDAAYGRLDFTAASLDPAGALRLTADFTRLLGQLTERPDTPLGLLAQGYVRAASTGHAVSPGDGGGERGSFVELTAAAAGPDASRVARCPVEQFLPTPAVAAFSRAGGRVLLDVVDPALGRLGSCAWRADDPYGIWLTDPAPGLRLQVTDPAGRALPPGIPGLLGLADDPRPGALRAWIDAADRIRLLGPVDLAHGWAGRLLDRADAEAVIAALPGVREAAVLWEPRAGDTVPRVFAVVVPVASADAGADAGQRLWRRTVRRAWPSGWPQPAVHVLDCLPRTPSGTVDRAALGRALSTALRG</sequence>
<gene>
    <name evidence="2" type="ORF">ACFQZP_25110</name>
</gene>
<proteinExistence type="predicted"/>
<evidence type="ECO:0000259" key="1">
    <source>
        <dbReference type="Pfam" id="PF00668"/>
    </source>
</evidence>
<dbReference type="SUPFAM" id="SSF52777">
    <property type="entry name" value="CoA-dependent acyltransferases"/>
    <property type="match status" value="2"/>
</dbReference>
<dbReference type="InterPro" id="IPR045851">
    <property type="entry name" value="AMP-bd_C_sf"/>
</dbReference>
<keyword evidence="3" id="KW-1185">Reference proteome</keyword>
<dbReference type="Gene3D" id="3.30.300.30">
    <property type="match status" value="1"/>
</dbReference>
<dbReference type="Gene3D" id="3.30.559.10">
    <property type="entry name" value="Chloramphenicol acetyltransferase-like domain"/>
    <property type="match status" value="1"/>
</dbReference>
<name>A0ABW2VK44_9ACTN</name>
<evidence type="ECO:0000313" key="3">
    <source>
        <dbReference type="Proteomes" id="UP001596957"/>
    </source>
</evidence>
<reference evidence="3" key="1">
    <citation type="journal article" date="2019" name="Int. J. Syst. Evol. Microbiol.">
        <title>The Global Catalogue of Microorganisms (GCM) 10K type strain sequencing project: providing services to taxonomists for standard genome sequencing and annotation.</title>
        <authorList>
            <consortium name="The Broad Institute Genomics Platform"/>
            <consortium name="The Broad Institute Genome Sequencing Center for Infectious Disease"/>
            <person name="Wu L."/>
            <person name="Ma J."/>
        </authorList>
    </citation>
    <scope>NUCLEOTIDE SEQUENCE [LARGE SCALE GENOMIC DNA]</scope>
    <source>
        <strain evidence="3">CGMCC 4.7198</strain>
    </source>
</reference>
<dbReference type="PANTHER" id="PTHR45527">
    <property type="entry name" value="NONRIBOSOMAL PEPTIDE SYNTHETASE"/>
    <property type="match status" value="1"/>
</dbReference>
<evidence type="ECO:0000313" key="2">
    <source>
        <dbReference type="EMBL" id="MFD0284896.1"/>
    </source>
</evidence>
<dbReference type="Pfam" id="PF00668">
    <property type="entry name" value="Condensation"/>
    <property type="match status" value="1"/>
</dbReference>
<dbReference type="PANTHER" id="PTHR45527:SF1">
    <property type="entry name" value="FATTY ACID SYNTHASE"/>
    <property type="match status" value="1"/>
</dbReference>
<comment type="caution">
    <text evidence="2">The sequence shown here is derived from an EMBL/GenBank/DDBJ whole genome shotgun (WGS) entry which is preliminary data.</text>
</comment>
<protein>
    <submittedName>
        <fullName evidence="2">Condensation domain-containing protein</fullName>
    </submittedName>
</protein>
<dbReference type="EMBL" id="JBHTEC010000001">
    <property type="protein sequence ID" value="MFD0284896.1"/>
    <property type="molecule type" value="Genomic_DNA"/>
</dbReference>
<dbReference type="SUPFAM" id="SSF56801">
    <property type="entry name" value="Acetyl-CoA synthetase-like"/>
    <property type="match status" value="1"/>
</dbReference>
<dbReference type="Gene3D" id="3.30.559.30">
    <property type="entry name" value="Nonribosomal peptide synthetase, condensation domain"/>
    <property type="match status" value="1"/>
</dbReference>
<dbReference type="RefSeq" id="WP_381259124.1">
    <property type="nucleotide sequence ID" value="NZ_JBHTBI010000031.1"/>
</dbReference>
<dbReference type="InterPro" id="IPR001242">
    <property type="entry name" value="Condensation_dom"/>
</dbReference>